<dbReference type="GO" id="GO:0016491">
    <property type="term" value="F:oxidoreductase activity"/>
    <property type="evidence" value="ECO:0007669"/>
    <property type="project" value="TreeGrafter"/>
</dbReference>
<accession>A0A226EJA1</accession>
<keyword evidence="3" id="KW-1185">Reference proteome</keyword>
<dbReference type="PANTHER" id="PTHR11552">
    <property type="entry name" value="GLUCOSE-METHANOL-CHOLINE GMC OXIDOREDUCTASE"/>
    <property type="match status" value="1"/>
</dbReference>
<dbReference type="PANTHER" id="PTHR11552:SF147">
    <property type="entry name" value="CHOLINE DEHYDROGENASE, MITOCHONDRIAL"/>
    <property type="match status" value="1"/>
</dbReference>
<dbReference type="Gene3D" id="3.50.50.60">
    <property type="entry name" value="FAD/NAD(P)-binding domain"/>
    <property type="match status" value="1"/>
</dbReference>
<comment type="similarity">
    <text evidence="1">Belongs to the GMC oxidoreductase family.</text>
</comment>
<comment type="caution">
    <text evidence="2">The sequence shown here is derived from an EMBL/GenBank/DDBJ whole genome shotgun (WGS) entry which is preliminary data.</text>
</comment>
<dbReference type="GO" id="GO:0016829">
    <property type="term" value="F:lyase activity"/>
    <property type="evidence" value="ECO:0007669"/>
    <property type="project" value="UniProtKB-KW"/>
</dbReference>
<dbReference type="SUPFAM" id="SSF51905">
    <property type="entry name" value="FAD/NAD(P)-binding domain"/>
    <property type="match status" value="1"/>
</dbReference>
<dbReference type="Proteomes" id="UP000198287">
    <property type="component" value="Unassembled WGS sequence"/>
</dbReference>
<protein>
    <submittedName>
        <fullName evidence="2">(R)-mandelonitrile lyase 2</fullName>
    </submittedName>
</protein>
<dbReference type="AlphaFoldDB" id="A0A226EJA1"/>
<proteinExistence type="inferred from homology"/>
<name>A0A226EJA1_FOLCA</name>
<evidence type="ECO:0000313" key="2">
    <source>
        <dbReference type="EMBL" id="OXA57370.1"/>
    </source>
</evidence>
<dbReference type="InterPro" id="IPR012132">
    <property type="entry name" value="GMC_OxRdtase"/>
</dbReference>
<evidence type="ECO:0000256" key="1">
    <source>
        <dbReference type="ARBA" id="ARBA00010790"/>
    </source>
</evidence>
<dbReference type="OrthoDB" id="269227at2759"/>
<evidence type="ECO:0000313" key="3">
    <source>
        <dbReference type="Proteomes" id="UP000198287"/>
    </source>
</evidence>
<dbReference type="GO" id="GO:0050660">
    <property type="term" value="F:flavin adenine dinucleotide binding"/>
    <property type="evidence" value="ECO:0007669"/>
    <property type="project" value="InterPro"/>
</dbReference>
<dbReference type="InterPro" id="IPR036188">
    <property type="entry name" value="FAD/NAD-bd_sf"/>
</dbReference>
<keyword evidence="2" id="KW-0456">Lyase</keyword>
<sequence length="114" mass="12880">MRFLAEFIRLGPAMFIFMEVLELLLAKFVFMDLNNDEMDMAYEFNIDSFDYIIVGAGSAGCQLANRLSEKYSVLLLEAGGLPSPYLSIPVYGYLLNNQKPVDFAHRTSKSNIHS</sequence>
<reference evidence="2 3" key="1">
    <citation type="submission" date="2015-12" db="EMBL/GenBank/DDBJ databases">
        <title>The genome of Folsomia candida.</title>
        <authorList>
            <person name="Faddeeva A."/>
            <person name="Derks M.F."/>
            <person name="Anvar Y."/>
            <person name="Smit S."/>
            <person name="Van Straalen N."/>
            <person name="Roelofs D."/>
        </authorList>
    </citation>
    <scope>NUCLEOTIDE SEQUENCE [LARGE SCALE GENOMIC DNA]</scope>
    <source>
        <strain evidence="2 3">VU population</strain>
        <tissue evidence="2">Whole body</tissue>
    </source>
</reference>
<gene>
    <name evidence="2" type="ORF">Fcan01_07584</name>
</gene>
<dbReference type="EMBL" id="LNIX01000003">
    <property type="protein sequence ID" value="OXA57370.1"/>
    <property type="molecule type" value="Genomic_DNA"/>
</dbReference>
<organism evidence="2 3">
    <name type="scientific">Folsomia candida</name>
    <name type="common">Springtail</name>
    <dbReference type="NCBI Taxonomy" id="158441"/>
    <lineage>
        <taxon>Eukaryota</taxon>
        <taxon>Metazoa</taxon>
        <taxon>Ecdysozoa</taxon>
        <taxon>Arthropoda</taxon>
        <taxon>Hexapoda</taxon>
        <taxon>Collembola</taxon>
        <taxon>Entomobryomorpha</taxon>
        <taxon>Isotomoidea</taxon>
        <taxon>Isotomidae</taxon>
        <taxon>Proisotominae</taxon>
        <taxon>Folsomia</taxon>
    </lineage>
</organism>